<gene>
    <name evidence="2" type="ORF">S12H4_60062</name>
</gene>
<organism evidence="2">
    <name type="scientific">marine sediment metagenome</name>
    <dbReference type="NCBI Taxonomy" id="412755"/>
    <lineage>
        <taxon>unclassified sequences</taxon>
        <taxon>metagenomes</taxon>
        <taxon>ecological metagenomes</taxon>
    </lineage>
</organism>
<proteinExistence type="predicted"/>
<sequence length="69" mass="7972">QLADLYATLLTMRTDESPFPNGTKVPKLASWVKPVLVVNVKYYDITKTGQLIWPIFQRLRPDLTPEDLR</sequence>
<feature type="domain" description="DNA ligase ATP-dependent C-terminal" evidence="1">
    <location>
        <begin position="1"/>
        <end position="62"/>
    </location>
</feature>
<evidence type="ECO:0000259" key="1">
    <source>
        <dbReference type="Pfam" id="PF04679"/>
    </source>
</evidence>
<dbReference type="InterPro" id="IPR012309">
    <property type="entry name" value="DNA_ligase_ATP-dep_C"/>
</dbReference>
<reference evidence="2" key="1">
    <citation type="journal article" date="2014" name="Front. Microbiol.">
        <title>High frequency of phylogenetically diverse reductive dehalogenase-homologous genes in deep subseafloor sedimentary metagenomes.</title>
        <authorList>
            <person name="Kawai M."/>
            <person name="Futagami T."/>
            <person name="Toyoda A."/>
            <person name="Takaki Y."/>
            <person name="Nishi S."/>
            <person name="Hori S."/>
            <person name="Arai W."/>
            <person name="Tsubouchi T."/>
            <person name="Morono Y."/>
            <person name="Uchiyama I."/>
            <person name="Ito T."/>
            <person name="Fujiyama A."/>
            <person name="Inagaki F."/>
            <person name="Takami H."/>
        </authorList>
    </citation>
    <scope>NUCLEOTIDE SEQUENCE</scope>
    <source>
        <strain evidence="2">Expedition CK06-06</strain>
    </source>
</reference>
<dbReference type="Pfam" id="PF04679">
    <property type="entry name" value="DNA_ligase_A_C"/>
    <property type="match status" value="1"/>
</dbReference>
<name>X1VLQ9_9ZZZZ</name>
<dbReference type="GO" id="GO:0003910">
    <property type="term" value="F:DNA ligase (ATP) activity"/>
    <property type="evidence" value="ECO:0007669"/>
    <property type="project" value="InterPro"/>
</dbReference>
<feature type="non-terminal residue" evidence="2">
    <location>
        <position position="1"/>
    </location>
</feature>
<comment type="caution">
    <text evidence="2">The sequence shown here is derived from an EMBL/GenBank/DDBJ whole genome shotgun (WGS) entry which is preliminary data.</text>
</comment>
<evidence type="ECO:0000313" key="2">
    <source>
        <dbReference type="EMBL" id="GAJ20342.1"/>
    </source>
</evidence>
<dbReference type="GO" id="GO:0006281">
    <property type="term" value="P:DNA repair"/>
    <property type="evidence" value="ECO:0007669"/>
    <property type="project" value="InterPro"/>
</dbReference>
<dbReference type="EMBL" id="BARW01039429">
    <property type="protein sequence ID" value="GAJ20342.1"/>
    <property type="molecule type" value="Genomic_DNA"/>
</dbReference>
<dbReference type="SUPFAM" id="SSF50249">
    <property type="entry name" value="Nucleic acid-binding proteins"/>
    <property type="match status" value="1"/>
</dbReference>
<protein>
    <recommendedName>
        <fullName evidence="1">DNA ligase ATP-dependent C-terminal domain-containing protein</fullName>
    </recommendedName>
</protein>
<dbReference type="AlphaFoldDB" id="X1VLQ9"/>
<dbReference type="InterPro" id="IPR012340">
    <property type="entry name" value="NA-bd_OB-fold"/>
</dbReference>
<dbReference type="Gene3D" id="2.40.50.140">
    <property type="entry name" value="Nucleic acid-binding proteins"/>
    <property type="match status" value="1"/>
</dbReference>
<accession>X1VLQ9</accession>
<dbReference type="GO" id="GO:0006310">
    <property type="term" value="P:DNA recombination"/>
    <property type="evidence" value="ECO:0007669"/>
    <property type="project" value="InterPro"/>
</dbReference>